<evidence type="ECO:0000256" key="1">
    <source>
        <dbReference type="ARBA" id="ARBA00010617"/>
    </source>
</evidence>
<evidence type="ECO:0000256" key="5">
    <source>
        <dbReference type="RuleBase" id="RU000461"/>
    </source>
</evidence>
<dbReference type="Pfam" id="PF00067">
    <property type="entry name" value="p450"/>
    <property type="match status" value="1"/>
</dbReference>
<comment type="similarity">
    <text evidence="1 5">Belongs to the cytochrome P450 family.</text>
</comment>
<gene>
    <name evidence="6" type="ORF">HK105_200184</name>
</gene>
<dbReference type="PROSITE" id="PS00086">
    <property type="entry name" value="CYTOCHROME_P450"/>
    <property type="match status" value="1"/>
</dbReference>
<dbReference type="PRINTS" id="PR00463">
    <property type="entry name" value="EP450I"/>
</dbReference>
<keyword evidence="5" id="KW-0503">Monooxygenase</keyword>
<dbReference type="Gene3D" id="1.10.630.10">
    <property type="entry name" value="Cytochrome P450"/>
    <property type="match status" value="1"/>
</dbReference>
<keyword evidence="7" id="KW-1185">Reference proteome</keyword>
<evidence type="ECO:0000313" key="6">
    <source>
        <dbReference type="EMBL" id="KAL2920118.1"/>
    </source>
</evidence>
<reference evidence="6 7" key="1">
    <citation type="submission" date="2023-09" db="EMBL/GenBank/DDBJ databases">
        <title>Pangenome analysis of Batrachochytrium dendrobatidis and related Chytrids.</title>
        <authorList>
            <person name="Yacoub M.N."/>
            <person name="Stajich J.E."/>
            <person name="James T.Y."/>
        </authorList>
    </citation>
    <scope>NUCLEOTIDE SEQUENCE [LARGE SCALE GENOMIC DNA]</scope>
    <source>
        <strain evidence="6 7">JEL0888</strain>
    </source>
</reference>
<dbReference type="InterPro" id="IPR002401">
    <property type="entry name" value="Cyt_P450_E_grp-I"/>
</dbReference>
<accession>A0ABR4NKR1</accession>
<sequence>MPATISALIPQRAAPGLLARLLALLAGRPRVSTALLLLALVLVRNRHTALGSYPRMSKSYIRHPGSVPVLGVIPWAISNYDRLHDAMTDAFRQVGFKTVVITAPFSPPRFIVSDPRCIEYVLRTNFDNFVKGKFFDDRLHDILGTGIFNADGEHWRVLRKTAANIFTTRGFRMFVETIFADEMKLLVAKLDETAVAGQAIDMKDLFFRFTLDGFGMIGFGYPLHCMSRGSVPFAAAFDRMQTYLAYRVTSPSWWIEERIKASARSKFLADKRLIREFAQTIIDQRRAETAEKREARSDLLTLLMNVSADDSGRKYTDDELRDHVLNFLIAGRDTTAQVLSWTVYYLSLHPEARKKLMAEIDATLGDATYPTYEQVKGMKYANAVFSEALRLSPPVARNGKTAIEACTLPDGTFVPKGMTVGWFTYSMSRNPAVWGADAEAFRPERWIEERIRTQYENTSFNAGPRICLGKALAELEGVYVLVSMFRHFDVVAVDPSKITYANSLTLPIKGELDCRITKRR</sequence>
<evidence type="ECO:0000313" key="7">
    <source>
        <dbReference type="Proteomes" id="UP001527925"/>
    </source>
</evidence>
<evidence type="ECO:0000256" key="2">
    <source>
        <dbReference type="ARBA" id="ARBA00022723"/>
    </source>
</evidence>
<dbReference type="InterPro" id="IPR036396">
    <property type="entry name" value="Cyt_P450_sf"/>
</dbReference>
<keyword evidence="5" id="KW-0349">Heme</keyword>
<dbReference type="InterPro" id="IPR001128">
    <property type="entry name" value="Cyt_P450"/>
</dbReference>
<name>A0ABR4NKR1_9FUNG</name>
<dbReference type="SUPFAM" id="SSF48264">
    <property type="entry name" value="Cytochrome P450"/>
    <property type="match status" value="1"/>
</dbReference>
<keyword evidence="2 5" id="KW-0479">Metal-binding</keyword>
<keyword evidence="3 5" id="KW-0560">Oxidoreductase</keyword>
<comment type="caution">
    <text evidence="6">The sequence shown here is derived from an EMBL/GenBank/DDBJ whole genome shotgun (WGS) entry which is preliminary data.</text>
</comment>
<evidence type="ECO:0000256" key="3">
    <source>
        <dbReference type="ARBA" id="ARBA00023002"/>
    </source>
</evidence>
<keyword evidence="4 5" id="KW-0408">Iron</keyword>
<proteinExistence type="inferred from homology"/>
<dbReference type="InterPro" id="IPR017972">
    <property type="entry name" value="Cyt_P450_CS"/>
</dbReference>
<dbReference type="PANTHER" id="PTHR24296">
    <property type="entry name" value="CYTOCHROME P450"/>
    <property type="match status" value="1"/>
</dbReference>
<evidence type="ECO:0008006" key="8">
    <source>
        <dbReference type="Google" id="ProtNLM"/>
    </source>
</evidence>
<dbReference type="EMBL" id="JADGIZ020000001">
    <property type="protein sequence ID" value="KAL2920118.1"/>
    <property type="molecule type" value="Genomic_DNA"/>
</dbReference>
<organism evidence="6 7">
    <name type="scientific">Polyrhizophydium stewartii</name>
    <dbReference type="NCBI Taxonomy" id="2732419"/>
    <lineage>
        <taxon>Eukaryota</taxon>
        <taxon>Fungi</taxon>
        <taxon>Fungi incertae sedis</taxon>
        <taxon>Chytridiomycota</taxon>
        <taxon>Chytridiomycota incertae sedis</taxon>
        <taxon>Chytridiomycetes</taxon>
        <taxon>Rhizophydiales</taxon>
        <taxon>Rhizophydiales incertae sedis</taxon>
        <taxon>Polyrhizophydium</taxon>
    </lineage>
</organism>
<dbReference type="Proteomes" id="UP001527925">
    <property type="component" value="Unassembled WGS sequence"/>
</dbReference>
<protein>
    <recommendedName>
        <fullName evidence="8">Cytochrome P450</fullName>
    </recommendedName>
</protein>
<evidence type="ECO:0000256" key="4">
    <source>
        <dbReference type="ARBA" id="ARBA00023004"/>
    </source>
</evidence>
<dbReference type="PRINTS" id="PR00385">
    <property type="entry name" value="P450"/>
</dbReference>